<organism evidence="4 8">
    <name type="scientific">Rotaria sordida</name>
    <dbReference type="NCBI Taxonomy" id="392033"/>
    <lineage>
        <taxon>Eukaryota</taxon>
        <taxon>Metazoa</taxon>
        <taxon>Spiralia</taxon>
        <taxon>Gnathifera</taxon>
        <taxon>Rotifera</taxon>
        <taxon>Eurotatoria</taxon>
        <taxon>Bdelloidea</taxon>
        <taxon>Philodinida</taxon>
        <taxon>Philodinidae</taxon>
        <taxon>Rotaria</taxon>
    </lineage>
</organism>
<dbReference type="OrthoDB" id="5835829at2759"/>
<dbReference type="EMBL" id="CAJOBE010004562">
    <property type="protein sequence ID" value="CAF3937516.1"/>
    <property type="molecule type" value="Genomic_DNA"/>
</dbReference>
<comment type="caution">
    <text evidence="4">The sequence shown here is derived from an EMBL/GenBank/DDBJ whole genome shotgun (WGS) entry which is preliminary data.</text>
</comment>
<dbReference type="SUPFAM" id="SSF53756">
    <property type="entry name" value="UDP-Glycosyltransferase/glycogen phosphorylase"/>
    <property type="match status" value="1"/>
</dbReference>
<reference evidence="4" key="1">
    <citation type="submission" date="2021-02" db="EMBL/GenBank/DDBJ databases">
        <authorList>
            <person name="Nowell W R."/>
        </authorList>
    </citation>
    <scope>NUCLEOTIDE SEQUENCE</scope>
</reference>
<evidence type="ECO:0000313" key="6">
    <source>
        <dbReference type="EMBL" id="CAF3937516.1"/>
    </source>
</evidence>
<evidence type="ECO:0000256" key="1">
    <source>
        <dbReference type="ARBA" id="ARBA00009995"/>
    </source>
</evidence>
<dbReference type="Proteomes" id="UP000663889">
    <property type="component" value="Unassembled WGS sequence"/>
</dbReference>
<dbReference type="AlphaFoldDB" id="A0A814IXW4"/>
<dbReference type="GO" id="GO:0008194">
    <property type="term" value="F:UDP-glycosyltransferase activity"/>
    <property type="evidence" value="ECO:0007669"/>
    <property type="project" value="InterPro"/>
</dbReference>
<dbReference type="EMBL" id="CAJOAX010005265">
    <property type="protein sequence ID" value="CAF3941440.1"/>
    <property type="molecule type" value="Genomic_DNA"/>
</dbReference>
<dbReference type="PANTHER" id="PTHR48043">
    <property type="entry name" value="EG:EG0003.4 PROTEIN-RELATED"/>
    <property type="match status" value="1"/>
</dbReference>
<gene>
    <name evidence="6" type="ORF">FNK824_LOCUS22489</name>
    <name evidence="7" type="ORF">OTI717_LOCUS25884</name>
    <name evidence="4" type="ORF">RFH988_LOCUS15696</name>
    <name evidence="5" type="ORF">SEV965_LOCUS17368</name>
</gene>
<evidence type="ECO:0008006" key="9">
    <source>
        <dbReference type="Google" id="ProtNLM"/>
    </source>
</evidence>
<dbReference type="Pfam" id="PF00201">
    <property type="entry name" value="UDPGT"/>
    <property type="match status" value="1"/>
</dbReference>
<dbReference type="CDD" id="cd03784">
    <property type="entry name" value="GT1_Gtf-like"/>
    <property type="match status" value="1"/>
</dbReference>
<accession>A0A814IXW4</accession>
<dbReference type="Proteomes" id="UP000663874">
    <property type="component" value="Unassembled WGS sequence"/>
</dbReference>
<dbReference type="InterPro" id="IPR050271">
    <property type="entry name" value="UDP-glycosyltransferase"/>
</dbReference>
<proteinExistence type="inferred from homology"/>
<evidence type="ECO:0000313" key="4">
    <source>
        <dbReference type="EMBL" id="CAF1030693.1"/>
    </source>
</evidence>
<dbReference type="EMBL" id="CAJNOO010000773">
    <property type="protein sequence ID" value="CAF1030693.1"/>
    <property type="molecule type" value="Genomic_DNA"/>
</dbReference>
<dbReference type="Proteomes" id="UP000663823">
    <property type="component" value="Unassembled WGS sequence"/>
</dbReference>
<dbReference type="InterPro" id="IPR002213">
    <property type="entry name" value="UDP_glucos_trans"/>
</dbReference>
<keyword evidence="2" id="KW-0328">Glycosyltransferase</keyword>
<protein>
    <recommendedName>
        <fullName evidence="9">UDP-glycosyltransferase</fullName>
    </recommendedName>
</protein>
<evidence type="ECO:0000313" key="8">
    <source>
        <dbReference type="Proteomes" id="UP000663882"/>
    </source>
</evidence>
<name>A0A814IXW4_9BILA</name>
<evidence type="ECO:0000313" key="7">
    <source>
        <dbReference type="EMBL" id="CAF3941440.1"/>
    </source>
</evidence>
<dbReference type="Proteomes" id="UP000663882">
    <property type="component" value="Unassembled WGS sequence"/>
</dbReference>
<dbReference type="EMBL" id="CAJNOU010000993">
    <property type="protein sequence ID" value="CAF1130088.1"/>
    <property type="molecule type" value="Genomic_DNA"/>
</dbReference>
<sequence>MSSSSSSSSKKQLTILFTPFDAFGHVHACIGIAEPLKQRGHRIVFGIATGWKGKLLPYGFEEVLYGEETKPSQVHVEFIKTYASELRKNSYDQLAVFEHDSQRDFINMVIDNDPLLRDVVKKVKPDIIIVDHYVCQPSLVTAGVPWIWLMSANPLGLNEENCPPRGSGYPTDGDRNQWDKFRKELKRIYEPQWEEFNQWIIEQGAPPLTKQMWPFFQNASPYLNIYLYPEETDYLDLRPNPPKWFRCDALVRTSESNGKFQIPEKLANKPGKLIYMSMGSFGSADLLLMKRLIGILEHSPHRFIISKGPLGDEYSLPDNMWGENMVPQVKILPIVDLIITHGGNNTITENFYFGKPSIILPLFADQFDNAQRIQEKGFGIRLDTYYCSEEELLDAIEKLLADKELAKKLNIMSKKMRETDNRAKVVELIEVLV</sequence>
<evidence type="ECO:0000256" key="3">
    <source>
        <dbReference type="ARBA" id="ARBA00022679"/>
    </source>
</evidence>
<dbReference type="Gene3D" id="3.40.50.2000">
    <property type="entry name" value="Glycogen Phosphorylase B"/>
    <property type="match status" value="2"/>
</dbReference>
<evidence type="ECO:0000256" key="2">
    <source>
        <dbReference type="ARBA" id="ARBA00022676"/>
    </source>
</evidence>
<comment type="similarity">
    <text evidence="1">Belongs to the UDP-glycosyltransferase family.</text>
</comment>
<keyword evidence="3" id="KW-0808">Transferase</keyword>
<dbReference type="PANTHER" id="PTHR48043:SF145">
    <property type="entry name" value="FI06409P-RELATED"/>
    <property type="match status" value="1"/>
</dbReference>
<evidence type="ECO:0000313" key="5">
    <source>
        <dbReference type="EMBL" id="CAF1130088.1"/>
    </source>
</evidence>